<gene>
    <name evidence="1" type="ORF">CVT26_009184</name>
</gene>
<sequence length="289" mass="33071">MTLIPAIPKLHEPMHEQKGHQVYSLNFIKGVGLSDCECPERVWAPHNALSNSTKTQGPGSRHDVLDDHFQFWNWLKYIGLGKTLLRRYKAAVAQRNLQQEGHRGLTASLEASTVAKWEKLCQQEGHRGLTASLEASTVAKWEKLCQVWEAEIFPKKSRNPYHTEDAYLSEARVRKELAEEEEHRIKEGGLSLHETPAAVFIQMGLELEEAQRRLRRLDGVITTKLNTTLGDETTLTEERNNFRVRRKAWEKLCPIYMPGILQYKANLAKEDPQVQTASNKAEDVVIWLP</sequence>
<organism evidence="1 2">
    <name type="scientific">Gymnopilus dilepis</name>
    <dbReference type="NCBI Taxonomy" id="231916"/>
    <lineage>
        <taxon>Eukaryota</taxon>
        <taxon>Fungi</taxon>
        <taxon>Dikarya</taxon>
        <taxon>Basidiomycota</taxon>
        <taxon>Agaricomycotina</taxon>
        <taxon>Agaricomycetes</taxon>
        <taxon>Agaricomycetidae</taxon>
        <taxon>Agaricales</taxon>
        <taxon>Agaricineae</taxon>
        <taxon>Hymenogastraceae</taxon>
        <taxon>Gymnopilus</taxon>
    </lineage>
</organism>
<dbReference type="AlphaFoldDB" id="A0A409Y9S1"/>
<protein>
    <recommendedName>
        <fullName evidence="3">CxC1-like cysteine cluster associated with KDZ transposases domain-containing protein</fullName>
    </recommendedName>
</protein>
<evidence type="ECO:0008006" key="3">
    <source>
        <dbReference type="Google" id="ProtNLM"/>
    </source>
</evidence>
<accession>A0A409Y9S1</accession>
<evidence type="ECO:0000313" key="1">
    <source>
        <dbReference type="EMBL" id="PPQ99613.1"/>
    </source>
</evidence>
<dbReference type="Pfam" id="PF18758">
    <property type="entry name" value="KDZ"/>
    <property type="match status" value="1"/>
</dbReference>
<feature type="non-terminal residue" evidence="1">
    <location>
        <position position="289"/>
    </location>
</feature>
<dbReference type="EMBL" id="NHYE01001053">
    <property type="protein sequence ID" value="PPQ99613.1"/>
    <property type="molecule type" value="Genomic_DNA"/>
</dbReference>
<dbReference type="Proteomes" id="UP000284706">
    <property type="component" value="Unassembled WGS sequence"/>
</dbReference>
<dbReference type="STRING" id="231916.A0A409Y9S1"/>
<name>A0A409Y9S1_9AGAR</name>
<evidence type="ECO:0000313" key="2">
    <source>
        <dbReference type="Proteomes" id="UP000284706"/>
    </source>
</evidence>
<keyword evidence="2" id="KW-1185">Reference proteome</keyword>
<proteinExistence type="predicted"/>
<dbReference type="InterPro" id="IPR040521">
    <property type="entry name" value="KDZ"/>
</dbReference>
<dbReference type="InParanoid" id="A0A409Y9S1"/>
<comment type="caution">
    <text evidence="1">The sequence shown here is derived from an EMBL/GenBank/DDBJ whole genome shotgun (WGS) entry which is preliminary data.</text>
</comment>
<reference evidence="1 2" key="1">
    <citation type="journal article" date="2018" name="Evol. Lett.">
        <title>Horizontal gene cluster transfer increased hallucinogenic mushroom diversity.</title>
        <authorList>
            <person name="Reynolds H.T."/>
            <person name="Vijayakumar V."/>
            <person name="Gluck-Thaler E."/>
            <person name="Korotkin H.B."/>
            <person name="Matheny P.B."/>
            <person name="Slot J.C."/>
        </authorList>
    </citation>
    <scope>NUCLEOTIDE SEQUENCE [LARGE SCALE GENOMIC DNA]</scope>
    <source>
        <strain evidence="1 2">SRW20</strain>
    </source>
</reference>
<dbReference type="OrthoDB" id="3257768at2759"/>